<keyword evidence="2" id="KW-1185">Reference proteome</keyword>
<name>A0A4Y2LSN4_ARAVE</name>
<accession>A0A4Y2LSN4</accession>
<reference evidence="1 2" key="1">
    <citation type="journal article" date="2019" name="Sci. Rep.">
        <title>Orb-weaving spider Araneus ventricosus genome elucidates the spidroin gene catalogue.</title>
        <authorList>
            <person name="Kono N."/>
            <person name="Nakamura H."/>
            <person name="Ohtoshi R."/>
            <person name="Moran D.A.P."/>
            <person name="Shinohara A."/>
            <person name="Yoshida Y."/>
            <person name="Fujiwara M."/>
            <person name="Mori M."/>
            <person name="Tomita M."/>
            <person name="Arakawa K."/>
        </authorList>
    </citation>
    <scope>NUCLEOTIDE SEQUENCE [LARGE SCALE GENOMIC DNA]</scope>
</reference>
<comment type="caution">
    <text evidence="1">The sequence shown here is derived from an EMBL/GenBank/DDBJ whole genome shotgun (WGS) entry which is preliminary data.</text>
</comment>
<protein>
    <submittedName>
        <fullName evidence="1">Uncharacterized protein</fullName>
    </submittedName>
</protein>
<sequence length="98" mass="10273">MWRSVPFRQLSFGHASKTGKESLFCEFTVVEFEALTSVSWSAPDRGTIHPEASATMVGRALGRAGLVGVEVSSSSENSSGGGITSFVTCVSGRSKVAD</sequence>
<dbReference type="Proteomes" id="UP000499080">
    <property type="component" value="Unassembled WGS sequence"/>
</dbReference>
<dbReference type="EMBL" id="BGPR01006252">
    <property type="protein sequence ID" value="GBN17414.1"/>
    <property type="molecule type" value="Genomic_DNA"/>
</dbReference>
<evidence type="ECO:0000313" key="1">
    <source>
        <dbReference type="EMBL" id="GBN17414.1"/>
    </source>
</evidence>
<proteinExistence type="predicted"/>
<evidence type="ECO:0000313" key="2">
    <source>
        <dbReference type="Proteomes" id="UP000499080"/>
    </source>
</evidence>
<dbReference type="AlphaFoldDB" id="A0A4Y2LSN4"/>
<gene>
    <name evidence="1" type="ORF">AVEN_61830_1</name>
</gene>
<organism evidence="1 2">
    <name type="scientific">Araneus ventricosus</name>
    <name type="common">Orbweaver spider</name>
    <name type="synonym">Epeira ventricosa</name>
    <dbReference type="NCBI Taxonomy" id="182803"/>
    <lineage>
        <taxon>Eukaryota</taxon>
        <taxon>Metazoa</taxon>
        <taxon>Ecdysozoa</taxon>
        <taxon>Arthropoda</taxon>
        <taxon>Chelicerata</taxon>
        <taxon>Arachnida</taxon>
        <taxon>Araneae</taxon>
        <taxon>Araneomorphae</taxon>
        <taxon>Entelegynae</taxon>
        <taxon>Araneoidea</taxon>
        <taxon>Araneidae</taxon>
        <taxon>Araneus</taxon>
    </lineage>
</organism>